<feature type="domain" description="RCK N-terminal" evidence="3">
    <location>
        <begin position="113"/>
        <end position="239"/>
    </location>
</feature>
<gene>
    <name evidence="4" type="ORF">OE105_09460</name>
</gene>
<dbReference type="KEGG" id="fhl:OE105_09460"/>
<keyword evidence="2" id="KW-0812">Transmembrane</keyword>
<dbReference type="EMBL" id="CP106877">
    <property type="protein sequence ID" value="WAA11815.1"/>
    <property type="molecule type" value="Genomic_DNA"/>
</dbReference>
<accession>A0A9E8LY20</accession>
<dbReference type="PANTHER" id="PTHR43833:SF9">
    <property type="entry name" value="POTASSIUM CHANNEL PROTEIN YUGO-RELATED"/>
    <property type="match status" value="1"/>
</dbReference>
<dbReference type="Proteomes" id="UP001164726">
    <property type="component" value="Chromosome"/>
</dbReference>
<dbReference type="Gene3D" id="3.40.50.720">
    <property type="entry name" value="NAD(P)-binding Rossmann-like Domain"/>
    <property type="match status" value="1"/>
</dbReference>
<dbReference type="PROSITE" id="PS51201">
    <property type="entry name" value="RCK_N"/>
    <property type="match status" value="1"/>
</dbReference>
<dbReference type="GO" id="GO:0005886">
    <property type="term" value="C:plasma membrane"/>
    <property type="evidence" value="ECO:0007669"/>
    <property type="project" value="UniProtKB-SubCell"/>
</dbReference>
<dbReference type="InterPro" id="IPR050721">
    <property type="entry name" value="Trk_Ktr_HKT_K-transport"/>
</dbReference>
<keyword evidence="5" id="KW-1185">Reference proteome</keyword>
<evidence type="ECO:0000256" key="2">
    <source>
        <dbReference type="SAM" id="Phobius"/>
    </source>
</evidence>
<dbReference type="SUPFAM" id="SSF51735">
    <property type="entry name" value="NAD(P)-binding Rossmann-fold domains"/>
    <property type="match status" value="1"/>
</dbReference>
<dbReference type="InterPro" id="IPR036291">
    <property type="entry name" value="NAD(P)-bd_dom_sf"/>
</dbReference>
<keyword evidence="2" id="KW-1133">Transmembrane helix</keyword>
<keyword evidence="2" id="KW-0472">Membrane</keyword>
<dbReference type="SUPFAM" id="SSF81324">
    <property type="entry name" value="Voltage-gated potassium channels"/>
    <property type="match status" value="1"/>
</dbReference>
<dbReference type="InterPro" id="IPR013099">
    <property type="entry name" value="K_chnl_dom"/>
</dbReference>
<feature type="transmembrane region" description="Helical" evidence="2">
    <location>
        <begin position="72"/>
        <end position="97"/>
    </location>
</feature>
<dbReference type="Gene3D" id="1.10.287.70">
    <property type="match status" value="1"/>
</dbReference>
<dbReference type="GO" id="GO:0006813">
    <property type="term" value="P:potassium ion transport"/>
    <property type="evidence" value="ECO:0007669"/>
    <property type="project" value="InterPro"/>
</dbReference>
<dbReference type="RefSeq" id="WP_275419937.1">
    <property type="nucleotide sequence ID" value="NZ_CP106877.1"/>
</dbReference>
<reference evidence="4" key="1">
    <citation type="submission" date="2022-09" db="EMBL/GenBank/DDBJ databases">
        <title>Complete Genomes of Fervidibacillus albus and Fervidibacillus halotolerans isolated from tidal flat sediments.</title>
        <authorList>
            <person name="Kwon K.K."/>
            <person name="Yang S.-H."/>
            <person name="Park M.J."/>
            <person name="Oh H.-M."/>
        </authorList>
    </citation>
    <scope>NUCLEOTIDE SEQUENCE</scope>
    <source>
        <strain evidence="4">MEBiC13594</strain>
    </source>
</reference>
<name>A0A9E8LY20_9BACI</name>
<comment type="subcellular location">
    <subcellularLocation>
        <location evidence="1">Cell membrane</location>
        <topology evidence="1">Multi-pass membrane protein</topology>
    </subcellularLocation>
</comment>
<evidence type="ECO:0000256" key="1">
    <source>
        <dbReference type="ARBA" id="ARBA00004651"/>
    </source>
</evidence>
<evidence type="ECO:0000259" key="3">
    <source>
        <dbReference type="PROSITE" id="PS51201"/>
    </source>
</evidence>
<dbReference type="AlphaFoldDB" id="A0A9E8LY20"/>
<organism evidence="4 5">
    <name type="scientific">Fervidibacillus halotolerans</name>
    <dbReference type="NCBI Taxonomy" id="2980027"/>
    <lineage>
        <taxon>Bacteria</taxon>
        <taxon>Bacillati</taxon>
        <taxon>Bacillota</taxon>
        <taxon>Bacilli</taxon>
        <taxon>Bacillales</taxon>
        <taxon>Bacillaceae</taxon>
        <taxon>Fervidibacillus</taxon>
    </lineage>
</organism>
<dbReference type="Pfam" id="PF02254">
    <property type="entry name" value="TrkA_N"/>
    <property type="match status" value="1"/>
</dbReference>
<dbReference type="InterPro" id="IPR003148">
    <property type="entry name" value="RCK_N"/>
</dbReference>
<evidence type="ECO:0000313" key="4">
    <source>
        <dbReference type="EMBL" id="WAA11815.1"/>
    </source>
</evidence>
<dbReference type="PANTHER" id="PTHR43833">
    <property type="entry name" value="POTASSIUM CHANNEL PROTEIN 2-RELATED-RELATED"/>
    <property type="match status" value="1"/>
</dbReference>
<protein>
    <submittedName>
        <fullName evidence="4">Ion channel</fullName>
    </submittedName>
</protein>
<sequence length="337" mass="38321">MRFPMIHRFERFPYIIRLMIIVTILLSLFGLIIHWIEPEQFPSLFDGIWWAIITSSTIGYGDYIPVTPWGRIVTIVLILAGVGFLSTYFAALATVVVRKQNKITKGTLKVKNKNHFIIIGWNERSKEIIHMIRTIFPDRAIVLVDSSLKKNPFPEDYHLYFLRGTPFSDEMFMKANLKEAKIVMITADASKNEINADMQTILTIVAVKGFSPNTYCIAEILTEDQIVNAKRAGADEIIPSNKITGSIMMQTIINRGVSSAFLDVLNTKKGMQIERLKNHPFTGYSVESTIRILLQERKTLIGIYQHGNHFISPSPNDFIQQDDHLLIINHGEGDCPL</sequence>
<dbReference type="Pfam" id="PF07885">
    <property type="entry name" value="Ion_trans_2"/>
    <property type="match status" value="1"/>
</dbReference>
<proteinExistence type="predicted"/>
<feature type="transmembrane region" description="Helical" evidence="2">
    <location>
        <begin position="12"/>
        <end position="36"/>
    </location>
</feature>
<evidence type="ECO:0000313" key="5">
    <source>
        <dbReference type="Proteomes" id="UP001164726"/>
    </source>
</evidence>